<proteinExistence type="predicted"/>
<dbReference type="EMBL" id="SRLO01003649">
    <property type="protein sequence ID" value="TNN31241.1"/>
    <property type="molecule type" value="Genomic_DNA"/>
</dbReference>
<name>A0A4Z2ERM5_9TELE</name>
<keyword evidence="2" id="KW-1185">Reference proteome</keyword>
<evidence type="ECO:0000313" key="2">
    <source>
        <dbReference type="Proteomes" id="UP000314294"/>
    </source>
</evidence>
<evidence type="ECO:0000313" key="1">
    <source>
        <dbReference type="EMBL" id="TNN31241.1"/>
    </source>
</evidence>
<reference evidence="1 2" key="1">
    <citation type="submission" date="2019-03" db="EMBL/GenBank/DDBJ databases">
        <title>First draft genome of Liparis tanakae, snailfish: a comprehensive survey of snailfish specific genes.</title>
        <authorList>
            <person name="Kim W."/>
            <person name="Song I."/>
            <person name="Jeong J.-H."/>
            <person name="Kim D."/>
            <person name="Kim S."/>
            <person name="Ryu S."/>
            <person name="Song J.Y."/>
            <person name="Lee S.K."/>
        </authorList>
    </citation>
    <scope>NUCLEOTIDE SEQUENCE [LARGE SCALE GENOMIC DNA]</scope>
    <source>
        <tissue evidence="1">Muscle</tissue>
    </source>
</reference>
<dbReference type="AlphaFoldDB" id="A0A4Z2ERM5"/>
<comment type="caution">
    <text evidence="1">The sequence shown here is derived from an EMBL/GenBank/DDBJ whole genome shotgun (WGS) entry which is preliminary data.</text>
</comment>
<organism evidence="1 2">
    <name type="scientific">Liparis tanakae</name>
    <name type="common">Tanaka's snailfish</name>
    <dbReference type="NCBI Taxonomy" id="230148"/>
    <lineage>
        <taxon>Eukaryota</taxon>
        <taxon>Metazoa</taxon>
        <taxon>Chordata</taxon>
        <taxon>Craniata</taxon>
        <taxon>Vertebrata</taxon>
        <taxon>Euteleostomi</taxon>
        <taxon>Actinopterygii</taxon>
        <taxon>Neopterygii</taxon>
        <taxon>Teleostei</taxon>
        <taxon>Neoteleostei</taxon>
        <taxon>Acanthomorphata</taxon>
        <taxon>Eupercaria</taxon>
        <taxon>Perciformes</taxon>
        <taxon>Cottioidei</taxon>
        <taxon>Cottales</taxon>
        <taxon>Liparidae</taxon>
        <taxon>Liparis</taxon>
    </lineage>
</organism>
<dbReference type="Proteomes" id="UP000314294">
    <property type="component" value="Unassembled WGS sequence"/>
</dbReference>
<sequence>MLTPRGPSCAGRNQTRKVLHFIKDPAGDPAELYSLSSHSITSLLPPAYVITCKTLTGGGEDHEN</sequence>
<protein>
    <submittedName>
        <fullName evidence="1">Uncharacterized protein</fullName>
    </submittedName>
</protein>
<accession>A0A4Z2ERM5</accession>
<gene>
    <name evidence="1" type="ORF">EYF80_058607</name>
</gene>